<organism evidence="2 3">
    <name type="scientific">Naegleria lovaniensis</name>
    <name type="common">Amoeba</name>
    <dbReference type="NCBI Taxonomy" id="51637"/>
    <lineage>
        <taxon>Eukaryota</taxon>
        <taxon>Discoba</taxon>
        <taxon>Heterolobosea</taxon>
        <taxon>Tetramitia</taxon>
        <taxon>Eutetramitia</taxon>
        <taxon>Vahlkampfiidae</taxon>
        <taxon>Naegleria</taxon>
    </lineage>
</organism>
<proteinExistence type="predicted"/>
<sequence length="154" mass="17068">MSEQTKPSSSPSSNNNSELSSLPTTARINISSGSKWESLVGYSRVVRVGNQVFVAGTVSSDEETGNVVGCNDPYQQAAFILSKIERYLNKVGAQRKHVVRTRMFVINASQWEEITKAHFEFFQDMKPVATLVEVSALIGKEYLVEIEVDAIIHD</sequence>
<comment type="caution">
    <text evidence="2">The sequence shown here is derived from an EMBL/GenBank/DDBJ whole genome shotgun (WGS) entry which is preliminary data.</text>
</comment>
<dbReference type="GeneID" id="68094267"/>
<gene>
    <name evidence="2" type="ORF">C9374_001811</name>
</gene>
<evidence type="ECO:0000313" key="2">
    <source>
        <dbReference type="EMBL" id="KAG2387479.1"/>
    </source>
</evidence>
<dbReference type="CDD" id="cd06154">
    <property type="entry name" value="YjgF_YER057c_UK114_like_6"/>
    <property type="match status" value="1"/>
</dbReference>
<dbReference type="SUPFAM" id="SSF55298">
    <property type="entry name" value="YjgF-like"/>
    <property type="match status" value="1"/>
</dbReference>
<keyword evidence="3" id="KW-1185">Reference proteome</keyword>
<evidence type="ECO:0000313" key="3">
    <source>
        <dbReference type="Proteomes" id="UP000816034"/>
    </source>
</evidence>
<dbReference type="Pfam" id="PF01042">
    <property type="entry name" value="Ribonuc_L-PSP"/>
    <property type="match status" value="1"/>
</dbReference>
<accession>A0AA88GWN5</accession>
<dbReference type="PANTHER" id="PTHR43857">
    <property type="entry name" value="BLR7761 PROTEIN"/>
    <property type="match status" value="1"/>
</dbReference>
<name>A0AA88GWN5_NAELO</name>
<dbReference type="EMBL" id="PYSW02000013">
    <property type="protein sequence ID" value="KAG2387479.1"/>
    <property type="molecule type" value="Genomic_DNA"/>
</dbReference>
<dbReference type="InterPro" id="IPR035959">
    <property type="entry name" value="RutC-like_sf"/>
</dbReference>
<dbReference type="AlphaFoldDB" id="A0AA88GWN5"/>
<dbReference type="PANTHER" id="PTHR43857:SF1">
    <property type="entry name" value="YJGH FAMILY PROTEIN"/>
    <property type="match status" value="1"/>
</dbReference>
<dbReference type="Proteomes" id="UP000816034">
    <property type="component" value="Unassembled WGS sequence"/>
</dbReference>
<dbReference type="Gene3D" id="3.30.1330.40">
    <property type="entry name" value="RutC-like"/>
    <property type="match status" value="1"/>
</dbReference>
<dbReference type="InterPro" id="IPR006175">
    <property type="entry name" value="YjgF/YER057c/UK114"/>
</dbReference>
<evidence type="ECO:0000256" key="1">
    <source>
        <dbReference type="SAM" id="MobiDB-lite"/>
    </source>
</evidence>
<protein>
    <submittedName>
        <fullName evidence="2">Uncharacterized protein</fullName>
    </submittedName>
</protein>
<dbReference type="RefSeq" id="XP_044551471.1">
    <property type="nucleotide sequence ID" value="XM_044691160.1"/>
</dbReference>
<reference evidence="2 3" key="1">
    <citation type="journal article" date="2018" name="BMC Genomics">
        <title>The genome of Naegleria lovaniensis, the basis for a comparative approach to unravel pathogenicity factors of the human pathogenic amoeba N. fowleri.</title>
        <authorList>
            <person name="Liechti N."/>
            <person name="Schurch N."/>
            <person name="Bruggmann R."/>
            <person name="Wittwer M."/>
        </authorList>
    </citation>
    <scope>NUCLEOTIDE SEQUENCE [LARGE SCALE GENOMIC DNA]</scope>
    <source>
        <strain evidence="2 3">ATCC 30569</strain>
    </source>
</reference>
<feature type="compositionally biased region" description="Low complexity" evidence="1">
    <location>
        <begin position="7"/>
        <end position="22"/>
    </location>
</feature>
<feature type="region of interest" description="Disordered" evidence="1">
    <location>
        <begin position="1"/>
        <end position="22"/>
    </location>
</feature>